<reference evidence="2" key="1">
    <citation type="submission" date="2019-03" db="EMBL/GenBank/DDBJ databases">
        <title>Single cell metagenomics reveals metabolic interactions within the superorganism composed of flagellate Streblomastix strix and complex community of Bacteroidetes bacteria on its surface.</title>
        <authorList>
            <person name="Treitli S.C."/>
            <person name="Kolisko M."/>
            <person name="Husnik F."/>
            <person name="Keeling P."/>
            <person name="Hampl V."/>
        </authorList>
    </citation>
    <scope>NUCLEOTIDE SEQUENCE</scope>
    <source>
        <strain evidence="2">STM</strain>
    </source>
</reference>
<dbReference type="Pfam" id="PF12728">
    <property type="entry name" value="HTH_17"/>
    <property type="match status" value="1"/>
</dbReference>
<organism evidence="2">
    <name type="scientific">termite gut metagenome</name>
    <dbReference type="NCBI Taxonomy" id="433724"/>
    <lineage>
        <taxon>unclassified sequences</taxon>
        <taxon>metagenomes</taxon>
        <taxon>organismal metagenomes</taxon>
    </lineage>
</organism>
<dbReference type="PANTHER" id="PTHR34585">
    <property type="match status" value="1"/>
</dbReference>
<evidence type="ECO:0000313" key="2">
    <source>
        <dbReference type="EMBL" id="KAA6319393.1"/>
    </source>
</evidence>
<feature type="domain" description="Helix-turn-helix" evidence="1">
    <location>
        <begin position="43"/>
        <end position="92"/>
    </location>
</feature>
<protein>
    <recommendedName>
        <fullName evidence="1">Helix-turn-helix domain-containing protein</fullName>
    </recommendedName>
</protein>
<accession>A0A5J4QFN4</accession>
<gene>
    <name evidence="2" type="ORF">EZS27_030707</name>
</gene>
<dbReference type="PANTHER" id="PTHR34585:SF22">
    <property type="entry name" value="HELIX-TURN-HELIX DOMAIN-CONTAINING PROTEIN"/>
    <property type="match status" value="1"/>
</dbReference>
<dbReference type="SUPFAM" id="SSF46955">
    <property type="entry name" value="Putative DNA-binding domain"/>
    <property type="match status" value="1"/>
</dbReference>
<dbReference type="AlphaFoldDB" id="A0A5J4QFN4"/>
<dbReference type="InterPro" id="IPR009061">
    <property type="entry name" value="DNA-bd_dom_put_sf"/>
</dbReference>
<dbReference type="EMBL" id="SNRY01003892">
    <property type="protein sequence ID" value="KAA6319393.1"/>
    <property type="molecule type" value="Genomic_DNA"/>
</dbReference>
<dbReference type="InterPro" id="IPR041657">
    <property type="entry name" value="HTH_17"/>
</dbReference>
<evidence type="ECO:0000259" key="1">
    <source>
        <dbReference type="Pfam" id="PF12728"/>
    </source>
</evidence>
<sequence>MEHEVITKDHERVKSFFMALERMLDGVENLVGNYRPLLNGERYLTDKEVSEKLKVSRRTLQDYRNEGKISYCQLGGKILYRESDIEKMLEDNYFPAIE</sequence>
<proteinExistence type="predicted"/>
<comment type="caution">
    <text evidence="2">The sequence shown here is derived from an EMBL/GenBank/DDBJ whole genome shotgun (WGS) entry which is preliminary data.</text>
</comment>
<name>A0A5J4QFN4_9ZZZZ</name>